<name>A0A1X0YDK1_9BACT</name>
<feature type="binding site" evidence="4">
    <location>
        <begin position="93"/>
        <end position="96"/>
    </location>
    <ligand>
        <name>(6R)-10-formyltetrahydrofolate</name>
        <dbReference type="ChEBI" id="CHEBI:195366"/>
    </ligand>
</feature>
<dbReference type="Proteomes" id="UP000193136">
    <property type="component" value="Unassembled WGS sequence"/>
</dbReference>
<feature type="binding site" evidence="4">
    <location>
        <position position="68"/>
    </location>
    <ligand>
        <name>(6R)-10-formyltetrahydrofolate</name>
        <dbReference type="ChEBI" id="CHEBI:195366"/>
    </ligand>
</feature>
<dbReference type="SUPFAM" id="SSF53328">
    <property type="entry name" value="Formyltransferase"/>
    <property type="match status" value="1"/>
</dbReference>
<dbReference type="UniPathway" id="UPA00074">
    <property type="reaction ID" value="UER00126"/>
</dbReference>
<dbReference type="EC" id="2.1.2.2" evidence="4"/>
<gene>
    <name evidence="4" type="primary">purN</name>
    <name evidence="6" type="ORF">B5V00_00020</name>
</gene>
<keyword evidence="3 4" id="KW-0658">Purine biosynthesis</keyword>
<dbReference type="STRING" id="1969733.B5V00_00020"/>
<keyword evidence="7" id="KW-1185">Reference proteome</keyword>
<dbReference type="Pfam" id="PF00551">
    <property type="entry name" value="Formyl_trans_N"/>
    <property type="match status" value="1"/>
</dbReference>
<evidence type="ECO:0000313" key="7">
    <source>
        <dbReference type="Proteomes" id="UP000193136"/>
    </source>
</evidence>
<evidence type="ECO:0000256" key="1">
    <source>
        <dbReference type="ARBA" id="ARBA00005054"/>
    </source>
</evidence>
<evidence type="ECO:0000313" key="6">
    <source>
        <dbReference type="EMBL" id="ORJ63291.1"/>
    </source>
</evidence>
<comment type="catalytic activity">
    <reaction evidence="4">
        <text>N(1)-(5-phospho-beta-D-ribosyl)glycinamide + (6R)-10-formyltetrahydrofolate = N(2)-formyl-N(1)-(5-phospho-beta-D-ribosyl)glycinamide + (6S)-5,6,7,8-tetrahydrofolate + H(+)</text>
        <dbReference type="Rhea" id="RHEA:15053"/>
        <dbReference type="ChEBI" id="CHEBI:15378"/>
        <dbReference type="ChEBI" id="CHEBI:57453"/>
        <dbReference type="ChEBI" id="CHEBI:143788"/>
        <dbReference type="ChEBI" id="CHEBI:147286"/>
        <dbReference type="ChEBI" id="CHEBI:195366"/>
        <dbReference type="EC" id="2.1.2.2"/>
    </reaction>
</comment>
<dbReference type="GO" id="GO:0004644">
    <property type="term" value="F:phosphoribosylglycinamide formyltransferase activity"/>
    <property type="evidence" value="ECO:0007669"/>
    <property type="project" value="UniProtKB-UniRule"/>
</dbReference>
<comment type="pathway">
    <text evidence="1 4">Purine metabolism; IMP biosynthesis via de novo pathway; N(2)-formyl-N(1)-(5-phospho-D-ribosyl)glycinamide from N(1)-(5-phospho-D-ribosyl)glycinamide (10-formyl THF route): step 1/1.</text>
</comment>
<comment type="similarity">
    <text evidence="4">Belongs to the GART family.</text>
</comment>
<feature type="binding site" evidence="4">
    <location>
        <position position="110"/>
    </location>
    <ligand>
        <name>(6R)-10-formyltetrahydrofolate</name>
        <dbReference type="ChEBI" id="CHEBI:195366"/>
    </ligand>
</feature>
<dbReference type="OrthoDB" id="9806170at2"/>
<dbReference type="AlphaFoldDB" id="A0A1X0YDK1"/>
<organism evidence="6 7">
    <name type="scientific">Geothermobacter hydrogeniphilus</name>
    <dbReference type="NCBI Taxonomy" id="1969733"/>
    <lineage>
        <taxon>Bacteria</taxon>
        <taxon>Pseudomonadati</taxon>
        <taxon>Thermodesulfobacteriota</taxon>
        <taxon>Desulfuromonadia</taxon>
        <taxon>Desulfuromonadales</taxon>
        <taxon>Geothermobacteraceae</taxon>
        <taxon>Geothermobacter</taxon>
    </lineage>
</organism>
<proteinExistence type="inferred from homology"/>
<keyword evidence="2 4" id="KW-0808">Transferase</keyword>
<dbReference type="PANTHER" id="PTHR43369">
    <property type="entry name" value="PHOSPHORIBOSYLGLYCINAMIDE FORMYLTRANSFERASE"/>
    <property type="match status" value="1"/>
</dbReference>
<dbReference type="GO" id="GO:0006189">
    <property type="term" value="P:'de novo' IMP biosynthetic process"/>
    <property type="evidence" value="ECO:0007669"/>
    <property type="project" value="UniProtKB-UniRule"/>
</dbReference>
<dbReference type="InterPro" id="IPR036477">
    <property type="entry name" value="Formyl_transf_N_sf"/>
</dbReference>
<sequence length="220" mass="23707">MSGKLKIGVLASGSGTNLQAIIDRCRDGSLDASIALVISNNPGAGCLERAAAADITTLCIDHRQFSSRADFDHRVVSALQQAGVELVVLAGFMRLISDVFLEAFPGRIINIHPALLPAFPGLHVQRKAIEYGARFSGCTVHFVDGGVDTGPIILQAVVPVLEDDDEESLAARILVEEHRIYPRAIQLFAEGRLRIEGRRVRITPSVSPLRASLINPPLDD</sequence>
<evidence type="ECO:0000256" key="2">
    <source>
        <dbReference type="ARBA" id="ARBA00022679"/>
    </source>
</evidence>
<comment type="function">
    <text evidence="4">Catalyzes the transfer of a formyl group from 10-formyltetrahydrofolate to 5-phospho-ribosyl-glycinamide (GAR), producing 5-phospho-ribosyl-N-formylglycinamide (FGAR) and tetrahydrofolate.</text>
</comment>
<reference evidence="6 7" key="1">
    <citation type="submission" date="2017-03" db="EMBL/GenBank/DDBJ databases">
        <title>Genome sequence of Geothermobacter sp. EPR-M, Deep-Sea Iron Reducer.</title>
        <authorList>
            <person name="Tully B."/>
            <person name="Savalia P."/>
            <person name="Abuyen K."/>
            <person name="Baughan C."/>
            <person name="Romero E."/>
            <person name="Ronkowski C."/>
            <person name="Torres B."/>
            <person name="Tremblay J."/>
            <person name="Trujillo A."/>
            <person name="Tyler M."/>
            <person name="Perez-Rodriguez I."/>
            <person name="Amend J."/>
        </authorList>
    </citation>
    <scope>NUCLEOTIDE SEQUENCE [LARGE SCALE GENOMIC DNA]</scope>
    <source>
        <strain evidence="6 7">EPR-M</strain>
    </source>
</reference>
<evidence type="ECO:0000256" key="3">
    <source>
        <dbReference type="ARBA" id="ARBA00022755"/>
    </source>
</evidence>
<dbReference type="FunFam" id="3.40.50.170:FF:000007">
    <property type="entry name" value="Phosphoribosylglycinamide formyltransferase"/>
    <property type="match status" value="1"/>
</dbReference>
<comment type="caution">
    <text evidence="6">The sequence shown here is derived from an EMBL/GenBank/DDBJ whole genome shotgun (WGS) entry which is preliminary data.</text>
</comment>
<protein>
    <recommendedName>
        <fullName evidence="4">Phosphoribosylglycinamide formyltransferase</fullName>
        <ecNumber evidence="4">2.1.2.2</ecNumber>
    </recommendedName>
    <alternativeName>
        <fullName evidence="4">5'-phosphoribosylglycinamide transformylase</fullName>
    </alternativeName>
    <alternativeName>
        <fullName evidence="4">GAR transformylase</fullName>
        <shortName evidence="4">GART</shortName>
    </alternativeName>
</protein>
<evidence type="ECO:0000259" key="5">
    <source>
        <dbReference type="Pfam" id="PF00551"/>
    </source>
</evidence>
<feature type="binding site" evidence="4">
    <location>
        <begin position="15"/>
        <end position="17"/>
    </location>
    <ligand>
        <name>N(1)-(5-phospho-beta-D-ribosyl)glycinamide</name>
        <dbReference type="ChEBI" id="CHEBI:143788"/>
    </ligand>
</feature>
<dbReference type="NCBIfam" id="TIGR00639">
    <property type="entry name" value="PurN"/>
    <property type="match status" value="1"/>
</dbReference>
<dbReference type="InterPro" id="IPR004607">
    <property type="entry name" value="GART"/>
</dbReference>
<feature type="site" description="Raises pKa of active site His" evidence="4">
    <location>
        <position position="148"/>
    </location>
</feature>
<dbReference type="GO" id="GO:0005829">
    <property type="term" value="C:cytosol"/>
    <property type="evidence" value="ECO:0007669"/>
    <property type="project" value="TreeGrafter"/>
</dbReference>
<dbReference type="EMBL" id="NAAD01000001">
    <property type="protein sequence ID" value="ORJ63291.1"/>
    <property type="molecule type" value="Genomic_DNA"/>
</dbReference>
<feature type="domain" description="Formyl transferase N-terminal" evidence="5">
    <location>
        <begin position="6"/>
        <end position="185"/>
    </location>
</feature>
<dbReference type="InterPro" id="IPR002376">
    <property type="entry name" value="Formyl_transf_N"/>
</dbReference>
<dbReference type="PANTHER" id="PTHR43369:SF2">
    <property type="entry name" value="PHOSPHORIBOSYLGLYCINAMIDE FORMYLTRANSFERASE"/>
    <property type="match status" value="1"/>
</dbReference>
<dbReference type="Gene3D" id="3.40.50.170">
    <property type="entry name" value="Formyl transferase, N-terminal domain"/>
    <property type="match status" value="1"/>
</dbReference>
<accession>A0A1X0YDK1</accession>
<dbReference type="HAMAP" id="MF_01930">
    <property type="entry name" value="PurN"/>
    <property type="match status" value="1"/>
</dbReference>
<evidence type="ECO:0000256" key="4">
    <source>
        <dbReference type="HAMAP-Rule" id="MF_01930"/>
    </source>
</evidence>
<feature type="active site" description="Proton donor" evidence="4">
    <location>
        <position position="112"/>
    </location>
</feature>
<dbReference type="RefSeq" id="WP_085008232.1">
    <property type="nucleotide sequence ID" value="NZ_NAAD01000001.1"/>
</dbReference>
<dbReference type="CDD" id="cd08645">
    <property type="entry name" value="FMT_core_GART"/>
    <property type="match status" value="1"/>
</dbReference>